<dbReference type="InterPro" id="IPR001708">
    <property type="entry name" value="YidC/ALB3/OXA1/COX18"/>
</dbReference>
<dbReference type="InterPro" id="IPR028055">
    <property type="entry name" value="YidC/Oxa/ALB_C"/>
</dbReference>
<comment type="subunit">
    <text evidence="13">Interacts with the Sec translocase complex via SecD. Specifically interacts with transmembrane segments of nascent integral membrane proteins during membrane integration.</text>
</comment>
<keyword evidence="9 13" id="KW-0472">Membrane</keyword>
<evidence type="ECO:0000256" key="10">
    <source>
        <dbReference type="ARBA" id="ARBA00023186"/>
    </source>
</evidence>
<evidence type="ECO:0000256" key="8">
    <source>
        <dbReference type="ARBA" id="ARBA00022989"/>
    </source>
</evidence>
<dbReference type="OrthoDB" id="9780552at2"/>
<keyword evidence="6 13" id="KW-0812">Transmembrane</keyword>
<dbReference type="HOGENOM" id="CLU_016535_3_0_0"/>
<evidence type="ECO:0000256" key="11">
    <source>
        <dbReference type="ARBA" id="ARBA00033245"/>
    </source>
</evidence>
<dbReference type="Gene3D" id="2.70.98.90">
    <property type="match status" value="1"/>
</dbReference>
<evidence type="ECO:0000256" key="6">
    <source>
        <dbReference type="ARBA" id="ARBA00022692"/>
    </source>
</evidence>
<reference evidence="17 18" key="1">
    <citation type="journal article" date="2013" name="Front. Microbiol.">
        <title>The genome of Nitrospina gracilis illuminates the metabolism and evolution of the major marine nitrite oxidizer.</title>
        <authorList>
            <person name="Luecker S."/>
            <person name="Nowka B."/>
            <person name="Rattei T."/>
            <person name="Spieck E."/>
            <person name="and Daims H."/>
        </authorList>
    </citation>
    <scope>NUCLEOTIDE SEQUENCE [LARGE SCALE GENOMIC DNA]</scope>
    <source>
        <strain evidence="17 18">3/211</strain>
    </source>
</reference>
<dbReference type="RefSeq" id="WP_005007061.1">
    <property type="nucleotide sequence ID" value="NZ_HG422173.1"/>
</dbReference>
<comment type="similarity">
    <text evidence="2 13">Belongs to the OXA1/ALB3/YidC family. Type 1 subfamily.</text>
</comment>
<evidence type="ECO:0000259" key="16">
    <source>
        <dbReference type="Pfam" id="PF14849"/>
    </source>
</evidence>
<dbReference type="GO" id="GO:0015031">
    <property type="term" value="P:protein transport"/>
    <property type="evidence" value="ECO:0007669"/>
    <property type="project" value="UniProtKB-KW"/>
</dbReference>
<evidence type="ECO:0000256" key="9">
    <source>
        <dbReference type="ARBA" id="ARBA00023136"/>
    </source>
</evidence>
<evidence type="ECO:0000256" key="13">
    <source>
        <dbReference type="HAMAP-Rule" id="MF_01810"/>
    </source>
</evidence>
<dbReference type="NCBIfam" id="TIGR03593">
    <property type="entry name" value="yidC_nterm"/>
    <property type="match status" value="1"/>
</dbReference>
<evidence type="ECO:0000256" key="2">
    <source>
        <dbReference type="ARBA" id="ARBA00010527"/>
    </source>
</evidence>
<evidence type="ECO:0000256" key="1">
    <source>
        <dbReference type="ARBA" id="ARBA00004429"/>
    </source>
</evidence>
<comment type="subcellular location">
    <subcellularLocation>
        <location evidence="1">Cell inner membrane</location>
        <topology evidence="1">Multi-pass membrane protein</topology>
    </subcellularLocation>
    <subcellularLocation>
        <location evidence="13">Cell membrane</location>
        <topology evidence="13">Multi-pass membrane protein</topology>
    </subcellularLocation>
</comment>
<feature type="domain" description="Membrane insertase YidC N-terminal" evidence="16">
    <location>
        <begin position="98"/>
        <end position="364"/>
    </location>
</feature>
<protein>
    <recommendedName>
        <fullName evidence="3 13">Membrane protein insertase YidC</fullName>
    </recommendedName>
    <alternativeName>
        <fullName evidence="12 13">Foldase YidC</fullName>
    </alternativeName>
    <alternativeName>
        <fullName evidence="11 13">Membrane integrase YidC</fullName>
    </alternativeName>
    <alternativeName>
        <fullName evidence="13">Membrane protein YidC</fullName>
    </alternativeName>
</protein>
<evidence type="ECO:0000256" key="5">
    <source>
        <dbReference type="ARBA" id="ARBA00022475"/>
    </source>
</evidence>
<keyword evidence="18" id="KW-1185">Reference proteome</keyword>
<evidence type="ECO:0000256" key="7">
    <source>
        <dbReference type="ARBA" id="ARBA00022927"/>
    </source>
</evidence>
<dbReference type="CDD" id="cd20070">
    <property type="entry name" value="5TM_YidC_Alb3"/>
    <property type="match status" value="1"/>
</dbReference>
<gene>
    <name evidence="13" type="primary">yidC</name>
    <name evidence="17" type="ORF">NITGR_20053</name>
</gene>
<dbReference type="HAMAP" id="MF_01810">
    <property type="entry name" value="YidC_type1"/>
    <property type="match status" value="1"/>
</dbReference>
<feature type="transmembrane region" description="Helical" evidence="13">
    <location>
        <begin position="377"/>
        <end position="396"/>
    </location>
</feature>
<keyword evidence="8 13" id="KW-1133">Transmembrane helix</keyword>
<dbReference type="PRINTS" id="PR00701">
    <property type="entry name" value="60KDINNERMP"/>
</dbReference>
<dbReference type="NCBIfam" id="TIGR03592">
    <property type="entry name" value="yidC_oxa1_cterm"/>
    <property type="match status" value="1"/>
</dbReference>
<feature type="compositionally biased region" description="Polar residues" evidence="14">
    <location>
        <begin position="84"/>
        <end position="97"/>
    </location>
</feature>
<dbReference type="PANTHER" id="PTHR12428">
    <property type="entry name" value="OXA1"/>
    <property type="match status" value="1"/>
</dbReference>
<evidence type="ECO:0000256" key="4">
    <source>
        <dbReference type="ARBA" id="ARBA00022448"/>
    </source>
</evidence>
<dbReference type="EMBL" id="CAQJ01000022">
    <property type="protein sequence ID" value="CCQ90018.1"/>
    <property type="molecule type" value="Genomic_DNA"/>
</dbReference>
<keyword evidence="7 13" id="KW-0653">Protein transport</keyword>
<dbReference type="PRINTS" id="PR01900">
    <property type="entry name" value="YIDCPROTEIN"/>
</dbReference>
<accession>M1YXJ7</accession>
<dbReference type="GO" id="GO:0051205">
    <property type="term" value="P:protein insertion into membrane"/>
    <property type="evidence" value="ECO:0007669"/>
    <property type="project" value="TreeGrafter"/>
</dbReference>
<comment type="function">
    <text evidence="13">Required for the insertion and/or proper folding and/or complex formation of integral membrane proteins into the membrane. Involved in integration of membrane proteins that insert both dependently and independently of the Sec translocase complex, as well as at least some lipoproteins. Aids folding of multispanning membrane proteins.</text>
</comment>
<evidence type="ECO:0000256" key="12">
    <source>
        <dbReference type="ARBA" id="ARBA00033342"/>
    </source>
</evidence>
<evidence type="ECO:0000256" key="14">
    <source>
        <dbReference type="SAM" id="MobiDB-lite"/>
    </source>
</evidence>
<dbReference type="InterPro" id="IPR028053">
    <property type="entry name" value="Membr_insert_YidC_N"/>
</dbReference>
<dbReference type="GO" id="GO:0005886">
    <property type="term" value="C:plasma membrane"/>
    <property type="evidence" value="ECO:0007669"/>
    <property type="project" value="UniProtKB-SubCell"/>
</dbReference>
<feature type="domain" description="Membrane insertase YidC/Oxa/ALB C-terminal" evidence="15">
    <location>
        <begin position="377"/>
        <end position="554"/>
    </location>
</feature>
<dbReference type="InParanoid" id="M1YXJ7"/>
<dbReference type="AlphaFoldDB" id="M1YXJ7"/>
<keyword evidence="5 13" id="KW-1003">Cell membrane</keyword>
<feature type="transmembrane region" description="Helical" evidence="13">
    <location>
        <begin position="446"/>
        <end position="467"/>
    </location>
</feature>
<dbReference type="Pfam" id="PF14849">
    <property type="entry name" value="YidC_periplas"/>
    <property type="match status" value="1"/>
</dbReference>
<feature type="compositionally biased region" description="Low complexity" evidence="14">
    <location>
        <begin position="32"/>
        <end position="55"/>
    </location>
</feature>
<proteinExistence type="inferred from homology"/>
<dbReference type="PANTHER" id="PTHR12428:SF65">
    <property type="entry name" value="CYTOCHROME C OXIDASE ASSEMBLY PROTEIN COX18, MITOCHONDRIAL"/>
    <property type="match status" value="1"/>
</dbReference>
<dbReference type="InterPro" id="IPR038221">
    <property type="entry name" value="YidC_periplasmic_sf"/>
</dbReference>
<evidence type="ECO:0000313" key="17">
    <source>
        <dbReference type="EMBL" id="CCQ90018.1"/>
    </source>
</evidence>
<dbReference type="FunCoup" id="M1YXJ7">
    <property type="interactions" value="249"/>
</dbReference>
<comment type="caution">
    <text evidence="13">Lacks conserved residue(s) required for the propagation of feature annotation.</text>
</comment>
<keyword evidence="10 13" id="KW-0143">Chaperone</keyword>
<dbReference type="STRING" id="1266370.NITGR_20053"/>
<keyword evidence="4 13" id="KW-0813">Transport</keyword>
<feature type="region of interest" description="Disordered" evidence="14">
    <location>
        <begin position="30"/>
        <end position="97"/>
    </location>
</feature>
<dbReference type="GO" id="GO:0032977">
    <property type="term" value="F:membrane insertase activity"/>
    <property type="evidence" value="ECO:0007669"/>
    <property type="project" value="InterPro"/>
</dbReference>
<feature type="transmembrane region" description="Helical" evidence="13">
    <location>
        <begin position="516"/>
        <end position="541"/>
    </location>
</feature>
<organism evidence="17 18">
    <name type="scientific">Nitrospina gracilis (strain 3/211)</name>
    <dbReference type="NCBI Taxonomy" id="1266370"/>
    <lineage>
        <taxon>Bacteria</taxon>
        <taxon>Pseudomonadati</taxon>
        <taxon>Nitrospinota/Tectimicrobiota group</taxon>
        <taxon>Nitrospinota</taxon>
        <taxon>Nitrospinia</taxon>
        <taxon>Nitrospinales</taxon>
        <taxon>Nitrospinaceae</taxon>
        <taxon>Nitrospina</taxon>
    </lineage>
</organism>
<sequence>MENRLLLAFVLSLGVFIVWGWIMAQFQPPPEQQAKQNQKMQQQKIQPPQTETQTPDTVKPPADTQESGTMETPFGQGTEAFPDSGTSTQLTSQPGETIEVKTQSVTYRFSTRGGVLTHALLHKNMNPDGEPLNLVRHPEGSLYPLTVITGEPKLDPILMNGHFEPSKKSLVLTKDQPQGEITLHLKHESGLEVVRHLTFEYGKPLFRVRTQLRAPPFADSNLKYAVIWGPGIGGADTAGPNYISFSGPTTFVNNNRVENPAEDMTHTVTHKGDLVWTSFQNKYFAAALIPENGVKSAFVQKIDDSTQYVGLNFETVQAASTATYQVYVGTKELELLESLGHKLVRLIDYGWFGNKFAFLVKPILKCLNYFYDLIGNYGWAIILLTFVIKLIFFPLTHKSFKSMKGMQKIQPYVKVLQERYKDDRQKMNEEMIGLYRKHKVNPLGGCLPMLLQIPVFIALYHALFFSIELRGAPFILWIEDLSQSDPYFVTPVLMGATMYLQQKLTPTVADPVQQKIFLMMPILFTFLFITFPAGLVVYWTVNNLLTISQQYYIYHVAKD</sequence>
<evidence type="ECO:0000313" key="18">
    <source>
        <dbReference type="Proteomes" id="UP000011704"/>
    </source>
</evidence>
<dbReference type="CDD" id="cd19961">
    <property type="entry name" value="EcYidC-like_peri"/>
    <property type="match status" value="1"/>
</dbReference>
<comment type="caution">
    <text evidence="17">The sequence shown here is derived from an EMBL/GenBank/DDBJ whole genome shotgun (WGS) entry which is preliminary data.</text>
</comment>
<dbReference type="Pfam" id="PF02096">
    <property type="entry name" value="60KD_IMP"/>
    <property type="match status" value="1"/>
</dbReference>
<dbReference type="InterPro" id="IPR047196">
    <property type="entry name" value="YidC_ALB_C"/>
</dbReference>
<dbReference type="InterPro" id="IPR019998">
    <property type="entry name" value="Membr_insert_YidC"/>
</dbReference>
<name>M1YXJ7_NITG3</name>
<evidence type="ECO:0000256" key="3">
    <source>
        <dbReference type="ARBA" id="ARBA00015325"/>
    </source>
</evidence>
<dbReference type="Proteomes" id="UP000011704">
    <property type="component" value="Unassembled WGS sequence"/>
</dbReference>
<evidence type="ECO:0000259" key="15">
    <source>
        <dbReference type="Pfam" id="PF02096"/>
    </source>
</evidence>